<dbReference type="Proteomes" id="UP000510647">
    <property type="component" value="Chromosome 4"/>
</dbReference>
<feature type="compositionally biased region" description="Acidic residues" evidence="1">
    <location>
        <begin position="184"/>
        <end position="195"/>
    </location>
</feature>
<dbReference type="OrthoDB" id="4063473at2759"/>
<name>A0A7H9HRX1_9SACH</name>
<feature type="region of interest" description="Disordered" evidence="1">
    <location>
        <begin position="1"/>
        <end position="21"/>
    </location>
</feature>
<feature type="region of interest" description="Disordered" evidence="1">
    <location>
        <begin position="175"/>
        <end position="196"/>
    </location>
</feature>
<sequence>MDDRVDVSGDDGSRGTPFRERAIEERRLKEELLRSATPGLKRRPGPWSREGRVLEDPVELKSHLRDLSAALALQEGRNLTNVLMEESERDSELKGSELKDSVFSLLKADRTRPKIRKVQTPIVIQNVEEVFDAPEAQDDLPSSVEPLERADNSITVVSGSDEVYKEPGVVLQDDLNEVSYSDDSYGDDSEPDEPEPLMASRLRRCLSLYMEREGMRLGKTGWRTLQTASEALLKGMMQEMKDDQGRIVPDRQSILRTFVKFDLLAPNAGNEALFEICCKYLTLEDLNKLEAALFP</sequence>
<evidence type="ECO:0000313" key="3">
    <source>
        <dbReference type="Proteomes" id="UP000510647"/>
    </source>
</evidence>
<protein>
    <submittedName>
        <fullName evidence="2">Uncharacterized protein</fullName>
    </submittedName>
</protein>
<dbReference type="EMBL" id="CP059270">
    <property type="protein sequence ID" value="QLQ80041.1"/>
    <property type="molecule type" value="Genomic_DNA"/>
</dbReference>
<organism evidence="2 3">
    <name type="scientific">Torulaspora globosa</name>
    <dbReference type="NCBI Taxonomy" id="48254"/>
    <lineage>
        <taxon>Eukaryota</taxon>
        <taxon>Fungi</taxon>
        <taxon>Dikarya</taxon>
        <taxon>Ascomycota</taxon>
        <taxon>Saccharomycotina</taxon>
        <taxon>Saccharomycetes</taxon>
        <taxon>Saccharomycetales</taxon>
        <taxon>Saccharomycetaceae</taxon>
        <taxon>Torulaspora</taxon>
    </lineage>
</organism>
<proteinExistence type="predicted"/>
<gene>
    <name evidence="2" type="ORF">HG537_0D00410</name>
</gene>
<dbReference type="AlphaFoldDB" id="A0A7H9HRX1"/>
<reference evidence="2 3" key="1">
    <citation type="submission" date="2020-06" db="EMBL/GenBank/DDBJ databases">
        <title>The yeast mating-type switching endonuclease HO is a domesticated member of an unorthodox homing genetic element family.</title>
        <authorList>
            <person name="Coughlan A.Y."/>
            <person name="Lombardi L."/>
            <person name="Braun-Galleani S."/>
            <person name="Martos A.R."/>
            <person name="Galeote V."/>
            <person name="Bigey F."/>
            <person name="Dequin S."/>
            <person name="Byrne K.P."/>
            <person name="Wolfe K.H."/>
        </authorList>
    </citation>
    <scope>NUCLEOTIDE SEQUENCE [LARGE SCALE GENOMIC DNA]</scope>
    <source>
        <strain evidence="2 3">CBS2947</strain>
    </source>
</reference>
<evidence type="ECO:0000256" key="1">
    <source>
        <dbReference type="SAM" id="MobiDB-lite"/>
    </source>
</evidence>
<accession>A0A7H9HRX1</accession>
<keyword evidence="3" id="KW-1185">Reference proteome</keyword>
<evidence type="ECO:0000313" key="2">
    <source>
        <dbReference type="EMBL" id="QLQ80041.1"/>
    </source>
</evidence>